<feature type="compositionally biased region" description="Basic and acidic residues" evidence="6">
    <location>
        <begin position="255"/>
        <end position="309"/>
    </location>
</feature>
<evidence type="ECO:0000313" key="8">
    <source>
        <dbReference type="Proteomes" id="UP000235220"/>
    </source>
</evidence>
<dbReference type="PANTHER" id="PTHR43670:SF99">
    <property type="entry name" value="INACTIVE PROTEIN RESTRICTED TEV MOVEMENT 2-LIKE"/>
    <property type="match status" value="1"/>
</dbReference>
<evidence type="ECO:0000256" key="2">
    <source>
        <dbReference type="ARBA" id="ARBA00022475"/>
    </source>
</evidence>
<dbReference type="Gramene" id="Jr14_05630_p1">
    <property type="protein sequence ID" value="cds.Jr14_05630_p1"/>
    <property type="gene ID" value="Jr14_05630"/>
</dbReference>
<keyword evidence="2" id="KW-1003">Cell membrane</keyword>
<keyword evidence="7" id="KW-1133">Transmembrane helix</keyword>
<comment type="subcellular location">
    <subcellularLocation>
        <location evidence="1">Cell membrane</location>
        <topology evidence="1">Single-pass membrane protein</topology>
    </subcellularLocation>
</comment>
<dbReference type="PROSITE" id="PS01031">
    <property type="entry name" value="SHSP"/>
    <property type="match status" value="1"/>
</dbReference>
<dbReference type="SUPFAM" id="SSF49764">
    <property type="entry name" value="HSP20-like chaperones"/>
    <property type="match status" value="1"/>
</dbReference>
<dbReference type="AlphaFoldDB" id="A0A2I4GHY2"/>
<gene>
    <name evidence="9" type="primary">LOC109008027</name>
</gene>
<comment type="similarity">
    <text evidence="4 5">Belongs to the small heat shock protein (HSP20) family.</text>
</comment>
<feature type="transmembrane region" description="Helical" evidence="7">
    <location>
        <begin position="378"/>
        <end position="400"/>
    </location>
</feature>
<evidence type="ECO:0000256" key="7">
    <source>
        <dbReference type="SAM" id="Phobius"/>
    </source>
</evidence>
<feature type="compositionally biased region" description="Basic and acidic residues" evidence="6">
    <location>
        <begin position="158"/>
        <end position="168"/>
    </location>
</feature>
<proteinExistence type="inferred from homology"/>
<dbReference type="GO" id="GO:0005886">
    <property type="term" value="C:plasma membrane"/>
    <property type="evidence" value="ECO:0007669"/>
    <property type="project" value="UniProtKB-SubCell"/>
</dbReference>
<dbReference type="KEGG" id="jre:109008027"/>
<evidence type="ECO:0000256" key="5">
    <source>
        <dbReference type="RuleBase" id="RU003616"/>
    </source>
</evidence>
<evidence type="ECO:0000256" key="6">
    <source>
        <dbReference type="SAM" id="MobiDB-lite"/>
    </source>
</evidence>
<dbReference type="CDD" id="cd06464">
    <property type="entry name" value="ACD_sHsps-like"/>
    <property type="match status" value="1"/>
</dbReference>
<keyword evidence="8" id="KW-1185">Reference proteome</keyword>
<keyword evidence="3" id="KW-0611">Plant defense</keyword>
<protein>
    <submittedName>
        <fullName evidence="9">Inactive protein RESTRICTED TEV MOVEMENT 2-like</fullName>
    </submittedName>
</protein>
<dbReference type="GeneID" id="109008027"/>
<sequence>MARRQRSGEVTTAVPRQYSRLVYEDFQPISERKEEAAENIIIIHLPGFTKERIKVAYVNCSRTVTARGERPVVNDRWSRFNQSFPVPENSDTDKIRAKFQHGVLSITIPKKIVATVGPAEEAKTTQKTPSLPRSASQSKSQKVQEEIIPPMPASTSGVEKRRRPEEIAQPRSLKRVATERKVEKGREDIPPKATSSNAVDERKWVVKTNQSRSPPEATTDPNAQKGQDYLAPPKATSTLDTRNVTGKASMASSAEKVDRQKSIGKKDNDRNGKAKETEESDQKYVEKKMIINGKESGEKSTDSFVKHEISSTAPKISENRDQEKKVRSSGGKVEEMIGKEADLKAEKGIVRIKTVMDSAKQRVNSLAKRMNNEDKKKCLVNIGAAVLVILVLGVGAYLSYSYRSRSGSSSELEN</sequence>
<feature type="region of interest" description="Disordered" evidence="6">
    <location>
        <begin position="119"/>
        <end position="333"/>
    </location>
</feature>
<dbReference type="InterPro" id="IPR008978">
    <property type="entry name" value="HSP20-like_chaperone"/>
</dbReference>
<organism evidence="8 9">
    <name type="scientific">Juglans regia</name>
    <name type="common">English walnut</name>
    <dbReference type="NCBI Taxonomy" id="51240"/>
    <lineage>
        <taxon>Eukaryota</taxon>
        <taxon>Viridiplantae</taxon>
        <taxon>Streptophyta</taxon>
        <taxon>Embryophyta</taxon>
        <taxon>Tracheophyta</taxon>
        <taxon>Spermatophyta</taxon>
        <taxon>Magnoliopsida</taxon>
        <taxon>eudicotyledons</taxon>
        <taxon>Gunneridae</taxon>
        <taxon>Pentapetalae</taxon>
        <taxon>rosids</taxon>
        <taxon>fabids</taxon>
        <taxon>Fagales</taxon>
        <taxon>Juglandaceae</taxon>
        <taxon>Juglans</taxon>
    </lineage>
</organism>
<dbReference type="Proteomes" id="UP000235220">
    <property type="component" value="Chromosome 14"/>
</dbReference>
<keyword evidence="7" id="KW-0472">Membrane</keyword>
<dbReference type="RefSeq" id="XP_018843509.2">
    <property type="nucleotide sequence ID" value="XM_018987964.2"/>
</dbReference>
<feature type="compositionally biased region" description="Polar residues" evidence="6">
    <location>
        <begin position="125"/>
        <end position="141"/>
    </location>
</feature>
<name>A0A2I4GHY2_JUGRE</name>
<evidence type="ECO:0000256" key="1">
    <source>
        <dbReference type="ARBA" id="ARBA00004162"/>
    </source>
</evidence>
<feature type="compositionally biased region" description="Basic and acidic residues" evidence="6">
    <location>
        <begin position="176"/>
        <end position="190"/>
    </location>
</feature>
<dbReference type="GO" id="GO:0006952">
    <property type="term" value="P:defense response"/>
    <property type="evidence" value="ECO:0007669"/>
    <property type="project" value="UniProtKB-KW"/>
</dbReference>
<evidence type="ECO:0000313" key="9">
    <source>
        <dbReference type="RefSeq" id="XP_018843509.2"/>
    </source>
</evidence>
<evidence type="ECO:0000256" key="4">
    <source>
        <dbReference type="PROSITE-ProRule" id="PRU00285"/>
    </source>
</evidence>
<dbReference type="InterPro" id="IPR002068">
    <property type="entry name" value="A-crystallin/Hsp20_dom"/>
</dbReference>
<dbReference type="GO" id="GO:0034605">
    <property type="term" value="P:cellular response to heat"/>
    <property type="evidence" value="ECO:0000318"/>
    <property type="project" value="GO_Central"/>
</dbReference>
<dbReference type="FunCoup" id="A0A2I4GHY2">
    <property type="interactions" value="150"/>
</dbReference>
<evidence type="ECO:0000256" key="3">
    <source>
        <dbReference type="ARBA" id="ARBA00022821"/>
    </source>
</evidence>
<reference evidence="9" key="1">
    <citation type="submission" date="2025-08" db="UniProtKB">
        <authorList>
            <consortium name="RefSeq"/>
        </authorList>
    </citation>
    <scope>IDENTIFICATION</scope>
    <source>
        <tissue evidence="9">Leaves</tissue>
    </source>
</reference>
<dbReference type="PANTHER" id="PTHR43670">
    <property type="entry name" value="HEAT SHOCK PROTEIN 26"/>
    <property type="match status" value="1"/>
</dbReference>
<feature type="compositionally biased region" description="Polar residues" evidence="6">
    <location>
        <begin position="235"/>
        <end position="252"/>
    </location>
</feature>
<dbReference type="Gene3D" id="2.60.40.790">
    <property type="match status" value="1"/>
</dbReference>
<dbReference type="OrthoDB" id="1431247at2759"/>
<accession>A0A2I4GHY2</accession>
<feature type="compositionally biased region" description="Basic and acidic residues" evidence="6">
    <location>
        <begin position="317"/>
        <end position="333"/>
    </location>
</feature>
<keyword evidence="7" id="KW-0812">Transmembrane</keyword>
<dbReference type="Pfam" id="PF00011">
    <property type="entry name" value="HSP20"/>
    <property type="match status" value="1"/>
</dbReference>